<evidence type="ECO:0000256" key="2">
    <source>
        <dbReference type="SAM" id="Phobius"/>
    </source>
</evidence>
<dbReference type="HOGENOM" id="CLU_338395_0_0_1"/>
<organism evidence="3 4">
    <name type="scientific">Nematostella vectensis</name>
    <name type="common">Starlet sea anemone</name>
    <dbReference type="NCBI Taxonomy" id="45351"/>
    <lineage>
        <taxon>Eukaryota</taxon>
        <taxon>Metazoa</taxon>
        <taxon>Cnidaria</taxon>
        <taxon>Anthozoa</taxon>
        <taxon>Hexacorallia</taxon>
        <taxon>Actiniaria</taxon>
        <taxon>Edwardsiidae</taxon>
        <taxon>Nematostella</taxon>
    </lineage>
</organism>
<feature type="compositionally biased region" description="Polar residues" evidence="1">
    <location>
        <begin position="440"/>
        <end position="451"/>
    </location>
</feature>
<feature type="compositionally biased region" description="Basic and acidic residues" evidence="1">
    <location>
        <begin position="756"/>
        <end position="772"/>
    </location>
</feature>
<keyword evidence="2" id="KW-1133">Transmembrane helix</keyword>
<gene>
    <name evidence="3" type="ORF">NEMVEDRAFT_v1g240523</name>
</gene>
<feature type="region of interest" description="Disordered" evidence="1">
    <location>
        <begin position="436"/>
        <end position="491"/>
    </location>
</feature>
<dbReference type="InParanoid" id="A7RTA0"/>
<proteinExistence type="predicted"/>
<keyword evidence="2" id="KW-0472">Membrane</keyword>
<dbReference type="Proteomes" id="UP000001593">
    <property type="component" value="Unassembled WGS sequence"/>
</dbReference>
<feature type="compositionally biased region" description="Polar residues" evidence="1">
    <location>
        <begin position="623"/>
        <end position="633"/>
    </location>
</feature>
<protein>
    <submittedName>
        <fullName evidence="3">Uncharacterized protein</fullName>
    </submittedName>
</protein>
<reference evidence="3 4" key="1">
    <citation type="journal article" date="2007" name="Science">
        <title>Sea anemone genome reveals ancestral eumetazoan gene repertoire and genomic organization.</title>
        <authorList>
            <person name="Putnam N.H."/>
            <person name="Srivastava M."/>
            <person name="Hellsten U."/>
            <person name="Dirks B."/>
            <person name="Chapman J."/>
            <person name="Salamov A."/>
            <person name="Terry A."/>
            <person name="Shapiro H."/>
            <person name="Lindquist E."/>
            <person name="Kapitonov V.V."/>
            <person name="Jurka J."/>
            <person name="Genikhovich G."/>
            <person name="Grigoriev I.V."/>
            <person name="Lucas S.M."/>
            <person name="Steele R.E."/>
            <person name="Finnerty J.R."/>
            <person name="Technau U."/>
            <person name="Martindale M.Q."/>
            <person name="Rokhsar D.S."/>
        </authorList>
    </citation>
    <scope>NUCLEOTIDE SEQUENCE [LARGE SCALE GENOMIC DNA]</scope>
    <source>
        <strain evidence="4">CH2 X CH6</strain>
    </source>
</reference>
<keyword evidence="4" id="KW-1185">Reference proteome</keyword>
<feature type="transmembrane region" description="Helical" evidence="2">
    <location>
        <begin position="165"/>
        <end position="186"/>
    </location>
</feature>
<feature type="region of interest" description="Disordered" evidence="1">
    <location>
        <begin position="600"/>
        <end position="633"/>
    </location>
</feature>
<dbReference type="EMBL" id="DS469536">
    <property type="protein sequence ID" value="EDO45430.1"/>
    <property type="molecule type" value="Genomic_DNA"/>
</dbReference>
<name>A7RTA0_NEMVE</name>
<accession>A7RTA0</accession>
<keyword evidence="2" id="KW-0812">Transmembrane</keyword>
<evidence type="ECO:0000313" key="4">
    <source>
        <dbReference type="Proteomes" id="UP000001593"/>
    </source>
</evidence>
<evidence type="ECO:0000256" key="1">
    <source>
        <dbReference type="SAM" id="MobiDB-lite"/>
    </source>
</evidence>
<sequence length="841" mass="95496">MEIGIFRHGVYLSKHFYTIIVMFLCLCQVYGEDFSADILARNADSFVNTKHGNSIEIPVNAPLYTNGKIDSLLKKTRNLVERRKPNVTSNTRVDFKRFSSYNGQGNNVRDWQALKRTAKRSANFITVTGKPEFVKLPENAHGESDQISLAVRQTKAAETDSLQMIFLSIAGTAVLVVVVVACLHMPCHCFKTHYKSDLDLDLDLIGCPNPSARHKGRCGKCLFDRMAKKKAKKSFIPRSPSTPVSIGRNNDDLFLASESMYSAQPPWMEDFGMGSMTEIPTKPKKKSRSIIQTILRRSRSRDKFRYEFLAAKYGYNYKQFNHPEHKRSSLYDENEPDWYSAGEFLNRQSRHRAQRMYGSTDPGRTTCTHGCFSKLSRDAPANQSVEDIMKSKPRRRQVVELQEFPIGFSAQNYQSMENFCQHEKGVVVERPKNALKKSQSRPCSHSESNLESVAAHFEQKPPPLKRLSIDDSKSSSRSSFGDTPRASPSPKLIQFYPASFNYETSFVQTSEKYPCEKHKEMIDKHTDPVIVDESSSEDLMSFDEDEEEKGGLFDYSAQIPHYRHNPYQQHLDGFNGYAEMPQYSYYTNPQTRIRRTVRSESELRRARDMQSVPPQRKTKIQSKTRPVSSSDTTLNKTHILKELASVGFAKPSRNKKPAKPVRDARIDPLVGKVSPMIKTKESKPSKQGMHFQERSTVVQMPDNYSCKEVLLDEDLNKSKVTCKLDGLDEQFDKGSAIDYSHAPKDADEKYLKKNVLRDEPVRDTDSDTEGHDITSSVGPSPVQYQSSVVHCKEIGVGSKTRVYKTNNVARCYNNKELISDEHSYKNLPVGSGLLGVDLSLD</sequence>
<feature type="region of interest" description="Disordered" evidence="1">
    <location>
        <begin position="756"/>
        <end position="781"/>
    </location>
</feature>
<evidence type="ECO:0000313" key="3">
    <source>
        <dbReference type="EMBL" id="EDO45430.1"/>
    </source>
</evidence>
<dbReference type="AlphaFoldDB" id="A7RTA0"/>
<feature type="transmembrane region" description="Helical" evidence="2">
    <location>
        <begin position="15"/>
        <end position="31"/>
    </location>
</feature>